<evidence type="ECO:0000313" key="3">
    <source>
        <dbReference type="EMBL" id="MCK6261713.1"/>
    </source>
</evidence>
<organism evidence="3 4">
    <name type="scientific">Vibrio amylolyticus</name>
    <dbReference type="NCBI Taxonomy" id="2847292"/>
    <lineage>
        <taxon>Bacteria</taxon>
        <taxon>Pseudomonadati</taxon>
        <taxon>Pseudomonadota</taxon>
        <taxon>Gammaproteobacteria</taxon>
        <taxon>Vibrionales</taxon>
        <taxon>Vibrionaceae</taxon>
        <taxon>Vibrio</taxon>
    </lineage>
</organism>
<gene>
    <name evidence="3" type="ORF">KP803_00330</name>
</gene>
<dbReference type="AlphaFoldDB" id="A0A9X2BJG9"/>
<proteinExistence type="predicted"/>
<protein>
    <submittedName>
        <fullName evidence="3">Beta-lactamase family protein</fullName>
    </submittedName>
</protein>
<evidence type="ECO:0000313" key="4">
    <source>
        <dbReference type="Proteomes" id="UP001139559"/>
    </source>
</evidence>
<keyword evidence="4" id="KW-1185">Reference proteome</keyword>
<accession>A0A9X2BJG9</accession>
<dbReference type="Gene3D" id="3.40.710.10">
    <property type="entry name" value="DD-peptidase/beta-lactamase superfamily"/>
    <property type="match status" value="1"/>
</dbReference>
<dbReference type="InterPro" id="IPR050491">
    <property type="entry name" value="AmpC-like"/>
</dbReference>
<dbReference type="PANTHER" id="PTHR46825:SF9">
    <property type="entry name" value="BETA-LACTAMASE-RELATED DOMAIN-CONTAINING PROTEIN"/>
    <property type="match status" value="1"/>
</dbReference>
<name>A0A9X2BJG9_9VIBR</name>
<evidence type="ECO:0000259" key="2">
    <source>
        <dbReference type="Pfam" id="PF00144"/>
    </source>
</evidence>
<dbReference type="InterPro" id="IPR001466">
    <property type="entry name" value="Beta-lactam-related"/>
</dbReference>
<dbReference type="EMBL" id="JAJHVV010000001">
    <property type="protein sequence ID" value="MCK6261713.1"/>
    <property type="molecule type" value="Genomic_DNA"/>
</dbReference>
<keyword evidence="1" id="KW-1133">Transmembrane helix</keyword>
<feature type="transmembrane region" description="Helical" evidence="1">
    <location>
        <begin position="20"/>
        <end position="40"/>
    </location>
</feature>
<reference evidence="3" key="1">
    <citation type="submission" date="2021-11" db="EMBL/GenBank/DDBJ databases">
        <title>Vibrio ZSDE26 sp. nov. and Vibrio ZSDZ34 sp. nov., isolated from coastal seawater in Qingdao.</title>
        <authorList>
            <person name="Zhang P."/>
        </authorList>
    </citation>
    <scope>NUCLEOTIDE SEQUENCE</scope>
    <source>
        <strain evidence="3">ZSDE26</strain>
    </source>
</reference>
<dbReference type="RefSeq" id="WP_248006840.1">
    <property type="nucleotide sequence ID" value="NZ_JAJHVV010000001.1"/>
</dbReference>
<comment type="caution">
    <text evidence="3">The sequence shown here is derived from an EMBL/GenBank/DDBJ whole genome shotgun (WGS) entry which is preliminary data.</text>
</comment>
<keyword evidence="1" id="KW-0472">Membrane</keyword>
<dbReference type="Pfam" id="PF00144">
    <property type="entry name" value="Beta-lactamase"/>
    <property type="match status" value="1"/>
</dbReference>
<evidence type="ECO:0000256" key="1">
    <source>
        <dbReference type="SAM" id="Phobius"/>
    </source>
</evidence>
<feature type="domain" description="Beta-lactamase-related" evidence="2">
    <location>
        <begin position="67"/>
        <end position="359"/>
    </location>
</feature>
<sequence>MNLNVLFINKVQFRKHKINVFIESFGVLVATLLLIIPSPITFASQTHLTAIDQYIELIDSNKKAMFSLAIVDDGKVVYQNQIGHAYTENSNNTPISPDENTRYTIASISKTFTATMIFQLIEQGKLSLDTKLSEFYPKFDQSNDITIDHLLSHQSGIYNYTNSPEFVQYYTQYQSNEKMLERFYSYPNEFKPGTGWQYSNTGYYLLGLIIEDVTGQSYEKNLKQRITDKLQLSHTAFCRDYSHCKFNTQSYAFWNKQWFEQAVWHPSITAGAGGLISTPTELGIFMDALFNGELVSIETIEVMKALNTGFSKGFWNMPYFYKTAWGHNGSIEGFQSQLVYFDSEKVAFAFTGNGLNESQRKIMTTIIGLYFDKSVTIPDYNRPFISIAPIELKKYLGHYKTDAMPLKGELFLEDGQLMGKWDDQESIAFQALTETEFESRENGIVLEFVTFPSGKINYRQVTLYQRGWELEFYRQ</sequence>
<dbReference type="PANTHER" id="PTHR46825">
    <property type="entry name" value="D-ALANYL-D-ALANINE-CARBOXYPEPTIDASE/ENDOPEPTIDASE AMPH"/>
    <property type="match status" value="1"/>
</dbReference>
<dbReference type="InterPro" id="IPR012338">
    <property type="entry name" value="Beta-lactam/transpept-like"/>
</dbReference>
<dbReference type="Proteomes" id="UP001139559">
    <property type="component" value="Unassembled WGS sequence"/>
</dbReference>
<keyword evidence="1" id="KW-0812">Transmembrane</keyword>
<dbReference type="SUPFAM" id="SSF56601">
    <property type="entry name" value="beta-lactamase/transpeptidase-like"/>
    <property type="match status" value="1"/>
</dbReference>